<evidence type="ECO:0000313" key="2">
    <source>
        <dbReference type="EMBL" id="MCT7968290.1"/>
    </source>
</evidence>
<gene>
    <name evidence="2" type="ORF">NG799_18425</name>
</gene>
<evidence type="ECO:0000256" key="1">
    <source>
        <dbReference type="SAM" id="SignalP"/>
    </source>
</evidence>
<sequence length="297" mass="33608">MKHHKKLSLVLIFTLSFLAGGSSRLLTEENPGGISQAEGEHLLSQSNSTGDSQFNVWHHLQSQKSVSYNQLVKNFQRAVDDVQTLEDNNTSPQLLSLKENNAQGVIYRKTEDNQTEILMVTWTNQRFYESWRGGETPVQLERTVWVTAKPEVYNFCNVTAGIGNHLNLNRKMMLDLRLTQYLGLKPEPTSSDKSKDAFVEIWVKAEHIKRPCSDGSIDSNNCQLEPSKIQEVMQDLRISQTEYPFTGLGYAYDWGKPSPVGPSEFVIEASKEQPVEVKVSLVKNTEDYCNNQVIPNP</sequence>
<protein>
    <submittedName>
        <fullName evidence="2">Uncharacterized protein</fullName>
    </submittedName>
</protein>
<evidence type="ECO:0000313" key="3">
    <source>
        <dbReference type="Proteomes" id="UP001525890"/>
    </source>
</evidence>
<reference evidence="2 3" key="1">
    <citation type="journal article" date="2022" name="Front. Microbiol.">
        <title>High genomic differentiation and limited gene flow indicate recent cryptic speciation within the genus Laspinema (cyanobacteria).</title>
        <authorList>
            <person name="Stanojkovic A."/>
            <person name="Skoupy S."/>
            <person name="Skaloud P."/>
            <person name="Dvorak P."/>
        </authorList>
    </citation>
    <scope>NUCLEOTIDE SEQUENCE [LARGE SCALE GENOMIC DNA]</scope>
    <source>
        <strain evidence="2 3">D2a</strain>
    </source>
</reference>
<keyword evidence="3" id="KW-1185">Reference proteome</keyword>
<dbReference type="EMBL" id="JAMXFF010000029">
    <property type="protein sequence ID" value="MCT7968290.1"/>
    <property type="molecule type" value="Genomic_DNA"/>
</dbReference>
<feature type="chain" id="PRO_5045092136" evidence="1">
    <location>
        <begin position="22"/>
        <end position="297"/>
    </location>
</feature>
<keyword evidence="1" id="KW-0732">Signal</keyword>
<organism evidence="2 3">
    <name type="scientific">Laspinema palackyanum D2a</name>
    <dbReference type="NCBI Taxonomy" id="2953684"/>
    <lineage>
        <taxon>Bacteria</taxon>
        <taxon>Bacillati</taxon>
        <taxon>Cyanobacteriota</taxon>
        <taxon>Cyanophyceae</taxon>
        <taxon>Oscillatoriophycideae</taxon>
        <taxon>Oscillatoriales</taxon>
        <taxon>Laspinemataceae</taxon>
        <taxon>Laspinema</taxon>
        <taxon>Laspinema palackyanum</taxon>
    </lineage>
</organism>
<proteinExistence type="predicted"/>
<dbReference type="Proteomes" id="UP001525890">
    <property type="component" value="Unassembled WGS sequence"/>
</dbReference>
<name>A0ABT2MU81_9CYAN</name>
<comment type="caution">
    <text evidence="2">The sequence shown here is derived from an EMBL/GenBank/DDBJ whole genome shotgun (WGS) entry which is preliminary data.</text>
</comment>
<feature type="signal peptide" evidence="1">
    <location>
        <begin position="1"/>
        <end position="21"/>
    </location>
</feature>
<accession>A0ABT2MU81</accession>
<dbReference type="RefSeq" id="WP_368007821.1">
    <property type="nucleotide sequence ID" value="NZ_JAMXFF010000029.1"/>
</dbReference>